<dbReference type="Pfam" id="PF13585">
    <property type="entry name" value="CHU_C"/>
    <property type="match status" value="1"/>
</dbReference>
<organism evidence="1 2">
    <name type="scientific">Croceitalea marina</name>
    <dbReference type="NCBI Taxonomy" id="1775166"/>
    <lineage>
        <taxon>Bacteria</taxon>
        <taxon>Pseudomonadati</taxon>
        <taxon>Bacteroidota</taxon>
        <taxon>Flavobacteriia</taxon>
        <taxon>Flavobacteriales</taxon>
        <taxon>Flavobacteriaceae</taxon>
        <taxon>Croceitalea</taxon>
    </lineage>
</organism>
<gene>
    <name evidence="1" type="ORF">ACFSQJ_15375</name>
</gene>
<reference evidence="2" key="1">
    <citation type="journal article" date="2019" name="Int. J. Syst. Evol. Microbiol.">
        <title>The Global Catalogue of Microorganisms (GCM) 10K type strain sequencing project: providing services to taxonomists for standard genome sequencing and annotation.</title>
        <authorList>
            <consortium name="The Broad Institute Genomics Platform"/>
            <consortium name="The Broad Institute Genome Sequencing Center for Infectious Disease"/>
            <person name="Wu L."/>
            <person name="Ma J."/>
        </authorList>
    </citation>
    <scope>NUCLEOTIDE SEQUENCE [LARGE SCALE GENOMIC DNA]</scope>
    <source>
        <strain evidence="2">KCTC 52368</strain>
    </source>
</reference>
<dbReference type="NCBIfam" id="TIGR04131">
    <property type="entry name" value="Bac_Flav_CTERM"/>
    <property type="match status" value="1"/>
</dbReference>
<dbReference type="InterPro" id="IPR025667">
    <property type="entry name" value="SprB_repeat"/>
</dbReference>
<accession>A0ABW5MYA6</accession>
<sequence length="2828" mass="298444">MLPQTTRRLLYAVLLILLSVGTISAVAKNNIPTFFDALTSKVEKTEEQSVALERATTYYKSEVSTASAPMFTTIVQGADEEVACSNNGFTIARFNLCGDSDDRTISLSGGPYGSVEWQILGGSCSPDINEDCPNTTTSCYSTVSTSQTFNIDASSIPAASGAEFRVIADGAQYFFKVKKSTITQTHVKRDFICGVDGRIQITNLSSSYEYSIDGGANWQTSPIFDGLAPATYNITARLQNTPNTCEYPYDPIVIEQLDISMDVEFVDAQCFGDTGSITVMVNDVPGPYKYTLLDENGVPQEFTTFITTNPYTFSAVGFGTYSVQVETQQCMGDPGNGIPPPRQNLDINGNPISIGDGITPLSASTEVNESLSAEPSCGATSVAIIVRASGGSAPYTFTVSDGGTSAGSFTTETTYTVNTAGSYDFEITDANGCTIDASANVVELTPPDVTASGIDGTCTNGGAKLDINVVDGKGYNLSFRATPTDPWSTDPLLTVPAGTYANIEVRYQQGSFDCIYTIPTSVTVNSVGTISGNAVKIADRTCDGSGGTVGGIIEFQGPFSGGSGSGYTFSISGDSPSNFTTQTLYNNLAPGTYTPIIRDGGGCRLELTPITILDIDPPTALAFVQSDTNCSAGTSDVQLTATSTNPIVRYEIISPAYLDNGTNDTFDDINVNTAYEFRVTDDQGCTYTDSFTPAVISSIRARVKSGGDLNVCTGAADGDGTFIIDGFANNYTFNIDGGTESAPQSDLEVDLNGLAAGSYVITVTDADTGCQDMATLTVQEPTTPLTLTGNVTPMSCANGNIGRVIASATGGWGSYNYTLTYPLGTVVGPQSGVTFGGLTETGTYTLDVEDAEGCADTFTFDLTPLDAPVIDYDATASDLCFEPVAGATLGVQVTTDGTAGAPYEYRINGGAWQPSPVFSGLSPGNYIVEVRDANNCGDTISLSVNPQLRVSASLVAEIPCGGGDGTIQVQVNGGYTTGAGIKQYEVSADNGATFGTPIPLTATSFTYDTNAPGTYIFRVTDNEGCVAESNPFVLEPPVNIDPASAEVFPPVCGETNSGRAIITPDATSGVAPYEISFDGGAFSSQTNFSNLNQGQTYSYIVRDARGCETIPQNLTIPNAGTAPDATVGVIDAVCNAATDVIGGQIDVTAVTGGSPDFTYVLQDQFGVEIERIGPTSSTTPSFTNVPVGSYTVFTIDRNGCIDQDQVTVDDGDLDVIPDAITPITCDPGGFTNTVTIVGGVGPFDIRLVTDPPSTFVPVNLPPDRHTFTGLQYGVSYTVEVFDNGTGCTHIETIDPIDGPSPLDVTAVSTPGFCDASRNGQLEYTITGFAPGDDLLIEVYNVDDGSLLTSENPTNVTTIPYVNTFDTLPGNYQVIVTNQTDNCNDGALVTIDRNLPAIFILSEEPANCNADGQITVVGSGGAGGPYEFAFGATGFDPTGLYSSTTTYTGAAGSYDIYVRDAAGCTSFDIATIIQQQAAPVLNTPVVDNQCDVTATVFQITVSTPNTTDTPRFTINGTTQLGTLNGAVYEATFTVNTPGDYNVFLEDADGCSSTGIAQVFEFLSASGGFSVEPSCNNTDGTITVTTNGGSGNFTYELRDGASNPTGNTTGAITGIFTGVGPGDYEVMVTDDIANDGSIFCPFLVDGITLEAATPPVIASIIEEDITCNGDDNGSIDVILAAGTDVDNPITYTLYETGTATVVQQNNSGSFSGLVPDSYDVEIVTARNCATRQNNIEIEEPPTFSITASAPDFNCEPGTNTYSSTIITATIVNPGTATGGYQYSITGFENYQASNTFEIIDNGSPQNITVYAIDGNGCQTTFTLPTINPPTDVVPSLSVESVLDCANPERVRIDVTGTTNFTIVTNSVTSVANVDVVGASFGFVDLPDAGDYLIEIIDNIGGCTYPLPKHEVENPIIPSILIAEAQPVRCAVPGNDGEMSIEVTDYTGTYAYEVFAVDNLGNETTTGITGNLDTTNNPETITGLTGGNFVVRITSTQDPFCTNVSNLTTIRTPNGPLVPSAIEIGNVSCADNAGKIEANLTGGWDVSPYAYRLLLDSDNDTTYETEVFTWGTVNEFENLASGNYRVEYRDIESCDAFFDITLDAILPIQAGIREPQALVCPDGNNAVLEAFDPTTGDVLTALAGATGGVPGAGYKYQLIYLGSNDITDEISRSGLQDSPTFTGAGGGFISQGWYAIEVSSSFGCAGVTIPYYVDPPPPIIPNLVQVQAPGCGGLGQMRLTIENPEAGFEYEYRLTDIAGGNIADPFIRMEDSAGNAATFVIIDGGPSFYQYEVRKINATNTCGVINSNGLTLVDAQDIDLVVNQPDDISCASETDGRIESFSSGGVGNNTYTLYLGDPVDAFNPSASATIVASNDFGTFEGLSDATNYYLAVTSGTTCQDIEGPYAVTRPAPIVFQANATSISCSGENDGTITVEVTSGGEGLLQFAIGPNFNEFFSDPDNPTTYTFEDLEGDANGREYTVLIQDSQGCSELTTVMVYEPDELQISSVETPEICLGFADGTAQLTITGGTPFVDANGVTYYETSLNSNDDADFVRNDSLLFENLSGGETYVVFVRDANGCADNIVIPIEIGVDIMAEAIVEYGCDGIFPNSTARVEMQNQAALAEVLFSLDVDDVSVASTERMWGDLPAGDHTVYIYHPNGCTTMVEFTIDFYEPLMLEVQKTGPDEITAIATGGFGGYEYFFQGESMGSDNIFNVNIDTTINVRVIDERGCVVEMVFPFDFDGMVDIPGFFTPDGDGLNDSWYPRNREFFPNIEVIIYDRYGRVVATLDQVDKWDGNYDGAPLPTGDYWYVVNANDNEKQQYVGHFTLYR</sequence>
<proteinExistence type="predicted"/>
<dbReference type="Proteomes" id="UP001597526">
    <property type="component" value="Unassembled WGS sequence"/>
</dbReference>
<protein>
    <submittedName>
        <fullName evidence="1">T9SS type B sorting domain-containing protein</fullName>
    </submittedName>
</protein>
<dbReference type="Pfam" id="PF13573">
    <property type="entry name" value="SprB"/>
    <property type="match status" value="2"/>
</dbReference>
<dbReference type="RefSeq" id="WP_377767850.1">
    <property type="nucleotide sequence ID" value="NZ_JBHULB010000077.1"/>
</dbReference>
<dbReference type="InterPro" id="IPR026341">
    <property type="entry name" value="T9SS_type_B"/>
</dbReference>
<name>A0ABW5MYA6_9FLAO</name>
<evidence type="ECO:0000313" key="2">
    <source>
        <dbReference type="Proteomes" id="UP001597526"/>
    </source>
</evidence>
<dbReference type="EMBL" id="JBHULB010000077">
    <property type="protein sequence ID" value="MFD2588320.1"/>
    <property type="molecule type" value="Genomic_DNA"/>
</dbReference>
<keyword evidence="2" id="KW-1185">Reference proteome</keyword>
<comment type="caution">
    <text evidence="1">The sequence shown here is derived from an EMBL/GenBank/DDBJ whole genome shotgun (WGS) entry which is preliminary data.</text>
</comment>
<evidence type="ECO:0000313" key="1">
    <source>
        <dbReference type="EMBL" id="MFD2588320.1"/>
    </source>
</evidence>